<dbReference type="AlphaFoldDB" id="A0A1A8W7M7"/>
<evidence type="ECO:0000256" key="1">
    <source>
        <dbReference type="ARBA" id="ARBA00004123"/>
    </source>
</evidence>
<evidence type="ECO:0000313" key="6">
    <source>
        <dbReference type="EMBL" id="SBS97928.1"/>
    </source>
</evidence>
<dbReference type="InterPro" id="IPR039896">
    <property type="entry name" value="Red-like"/>
</dbReference>
<feature type="compositionally biased region" description="Basic residues" evidence="3">
    <location>
        <begin position="36"/>
        <end position="47"/>
    </location>
</feature>
<dbReference type="EMBL" id="FLQU01000605">
    <property type="protein sequence ID" value="SBS87986.1"/>
    <property type="molecule type" value="Genomic_DNA"/>
</dbReference>
<keyword evidence="2" id="KW-0539">Nucleus</keyword>
<dbReference type="PANTHER" id="PTHR12765">
    <property type="entry name" value="RED PROTEIN IK FACTOR CYTOKINE IK"/>
    <property type="match status" value="1"/>
</dbReference>
<dbReference type="Proteomes" id="UP000078560">
    <property type="component" value="Unassembled WGS sequence"/>
</dbReference>
<evidence type="ECO:0000313" key="5">
    <source>
        <dbReference type="EMBL" id="SBS87986.1"/>
    </source>
</evidence>
<comment type="subcellular location">
    <subcellularLocation>
        <location evidence="1">Nucleus</location>
    </subcellularLocation>
</comment>
<proteinExistence type="predicted"/>
<feature type="region of interest" description="Disordered" evidence="3">
    <location>
        <begin position="24"/>
        <end position="62"/>
    </location>
</feature>
<gene>
    <name evidence="6" type="ORF">POVCU1_042120</name>
    <name evidence="5" type="ORF">POVCU2_0045670</name>
</gene>
<evidence type="ECO:0000259" key="4">
    <source>
        <dbReference type="Pfam" id="PF07808"/>
    </source>
</evidence>
<reference evidence="7 8" key="2">
    <citation type="submission" date="2016-05" db="EMBL/GenBank/DDBJ databases">
        <authorList>
            <person name="Naeem Raeece"/>
        </authorList>
    </citation>
    <scope>NUCLEOTIDE SEQUENCE [LARGE SCALE GENOMIC DNA]</scope>
</reference>
<evidence type="ECO:0000313" key="7">
    <source>
        <dbReference type="Proteomes" id="UP000078546"/>
    </source>
</evidence>
<dbReference type="EMBL" id="FLQV01000767">
    <property type="protein sequence ID" value="SBS97928.1"/>
    <property type="molecule type" value="Genomic_DNA"/>
</dbReference>
<evidence type="ECO:0000256" key="2">
    <source>
        <dbReference type="ARBA" id="ARBA00023242"/>
    </source>
</evidence>
<organism evidence="5 8">
    <name type="scientific">Plasmodium ovale curtisi</name>
    <dbReference type="NCBI Taxonomy" id="864141"/>
    <lineage>
        <taxon>Eukaryota</taxon>
        <taxon>Sar</taxon>
        <taxon>Alveolata</taxon>
        <taxon>Apicomplexa</taxon>
        <taxon>Aconoidasida</taxon>
        <taxon>Haemosporida</taxon>
        <taxon>Plasmodiidae</taxon>
        <taxon>Plasmodium</taxon>
        <taxon>Plasmodium (Plasmodium)</taxon>
    </lineage>
</organism>
<dbReference type="GO" id="GO:0005634">
    <property type="term" value="C:nucleus"/>
    <property type="evidence" value="ECO:0007669"/>
    <property type="project" value="UniProtKB-SubCell"/>
</dbReference>
<reference evidence="5" key="1">
    <citation type="submission" date="2016-05" db="EMBL/GenBank/DDBJ databases">
        <authorList>
            <person name="Lavstsen T."/>
            <person name="Jespersen J.S."/>
        </authorList>
    </citation>
    <scope>NUCLEOTIDE SEQUENCE [LARGE SCALE GENOMIC DNA]</scope>
</reference>
<dbReference type="VEuPathDB" id="PlasmoDB:PocGH01_14014900"/>
<dbReference type="Pfam" id="PF07808">
    <property type="entry name" value="RED_N"/>
    <property type="match status" value="1"/>
</dbReference>
<feature type="compositionally biased region" description="Basic and acidic residues" evidence="3">
    <location>
        <begin position="48"/>
        <end position="62"/>
    </location>
</feature>
<feature type="domain" description="RED-like N-terminal" evidence="4">
    <location>
        <begin position="37"/>
        <end position="247"/>
    </location>
</feature>
<feature type="compositionally biased region" description="Basic and acidic residues" evidence="3">
    <location>
        <begin position="24"/>
        <end position="35"/>
    </location>
</feature>
<evidence type="ECO:0000313" key="8">
    <source>
        <dbReference type="Proteomes" id="UP000078560"/>
    </source>
</evidence>
<dbReference type="Proteomes" id="UP000078546">
    <property type="component" value="Unassembled WGS sequence"/>
</dbReference>
<name>A0A1A8W7M7_PLAOA</name>
<protein>
    <submittedName>
        <fullName evidence="5">RED-like protein, putative</fullName>
    </submittedName>
</protein>
<accession>A0A1A8W7M7</accession>
<dbReference type="InterPro" id="IPR012916">
    <property type="entry name" value="RED_N"/>
</dbReference>
<sequence length="401" mass="47549">MSSELTNSDFRRIFDNYEKEKKEKENNALLKEEKKLKRKQKYLTKKKKNEEKDEQKYRDRAEERRKGIIKDVEDASVLHNNVNNTIDESKFMGGDVEHTHLVKGLDFLLLNKVRNKLINKISSEKEKLKGNKFSGVSNKIPYFKNEESKHIFKYFFLYEHPHHIYFKKKIQNIYDNIINNMKFKNYNRNIHLVNYKYNIHMDVEKNDVPIKYIYNVDDIKINRTYYLKNVFLNEIDNCFKWHIANKKRKKHERLSKRPLTTYFSKEKKIESDDDIDIFQNDGEAVNNDVCNLENDASMDMVSSAHNFRDAEHNISKGLDEKHLSNGDRTIQKCSGVNLHKGENSETNIHVEESNINLFKPPTLFKKENNKTANDNKNSLTENVFADTYEECYPGYGNNGIF</sequence>
<evidence type="ECO:0000256" key="3">
    <source>
        <dbReference type="SAM" id="MobiDB-lite"/>
    </source>
</evidence>